<proteinExistence type="predicted"/>
<dbReference type="EMBL" id="GBRH01187479">
    <property type="protein sequence ID" value="JAE10417.1"/>
    <property type="molecule type" value="Transcribed_RNA"/>
</dbReference>
<name>A0A0A9FDH9_ARUDO</name>
<sequence>MNILQILNL</sequence>
<protein>
    <submittedName>
        <fullName evidence="1">Uncharacterized protein</fullName>
    </submittedName>
</protein>
<organism evidence="1">
    <name type="scientific">Arundo donax</name>
    <name type="common">Giant reed</name>
    <name type="synonym">Donax arundinaceus</name>
    <dbReference type="NCBI Taxonomy" id="35708"/>
    <lineage>
        <taxon>Eukaryota</taxon>
        <taxon>Viridiplantae</taxon>
        <taxon>Streptophyta</taxon>
        <taxon>Embryophyta</taxon>
        <taxon>Tracheophyta</taxon>
        <taxon>Spermatophyta</taxon>
        <taxon>Magnoliopsida</taxon>
        <taxon>Liliopsida</taxon>
        <taxon>Poales</taxon>
        <taxon>Poaceae</taxon>
        <taxon>PACMAD clade</taxon>
        <taxon>Arundinoideae</taxon>
        <taxon>Arundineae</taxon>
        <taxon>Arundo</taxon>
    </lineage>
</organism>
<reference evidence="1" key="1">
    <citation type="submission" date="2014-09" db="EMBL/GenBank/DDBJ databases">
        <authorList>
            <person name="Magalhaes I.L.F."/>
            <person name="Oliveira U."/>
            <person name="Santos F.R."/>
            <person name="Vidigal T.H.D.A."/>
            <person name="Brescovit A.D."/>
            <person name="Santos A.J."/>
        </authorList>
    </citation>
    <scope>NUCLEOTIDE SEQUENCE</scope>
    <source>
        <tissue evidence="1">Shoot tissue taken approximately 20 cm above the soil surface</tissue>
    </source>
</reference>
<evidence type="ECO:0000313" key="1">
    <source>
        <dbReference type="EMBL" id="JAE10417.1"/>
    </source>
</evidence>
<accession>A0A0A9FDH9</accession>
<reference evidence="1" key="2">
    <citation type="journal article" date="2015" name="Data Brief">
        <title>Shoot transcriptome of the giant reed, Arundo donax.</title>
        <authorList>
            <person name="Barrero R.A."/>
            <person name="Guerrero F.D."/>
            <person name="Moolhuijzen P."/>
            <person name="Goolsby J.A."/>
            <person name="Tidwell J."/>
            <person name="Bellgard S.E."/>
            <person name="Bellgard M.I."/>
        </authorList>
    </citation>
    <scope>NUCLEOTIDE SEQUENCE</scope>
    <source>
        <tissue evidence="1">Shoot tissue taken approximately 20 cm above the soil surface</tissue>
    </source>
</reference>